<feature type="transmembrane region" description="Helical" evidence="7">
    <location>
        <begin position="291"/>
        <end position="311"/>
    </location>
</feature>
<accession>C5BXB1</accession>
<dbReference type="RefSeq" id="WP_012725566.1">
    <property type="nucleotide sequence ID" value="NC_012669.1"/>
</dbReference>
<evidence type="ECO:0000313" key="8">
    <source>
        <dbReference type="EMBL" id="ACQ78786.1"/>
    </source>
</evidence>
<keyword evidence="9" id="KW-1185">Reference proteome</keyword>
<feature type="transmembrane region" description="Helical" evidence="7">
    <location>
        <begin position="317"/>
        <end position="338"/>
    </location>
</feature>
<dbReference type="GO" id="GO:0005886">
    <property type="term" value="C:plasma membrane"/>
    <property type="evidence" value="ECO:0007669"/>
    <property type="project" value="UniProtKB-SubCell"/>
</dbReference>
<dbReference type="PANTHER" id="PTHR30106">
    <property type="entry name" value="INNER MEMBRANE PROTEIN YEIH-RELATED"/>
    <property type="match status" value="1"/>
</dbReference>
<evidence type="ECO:0000313" key="9">
    <source>
        <dbReference type="Proteomes" id="UP000007962"/>
    </source>
</evidence>
<comment type="subcellular location">
    <subcellularLocation>
        <location evidence="1">Cell membrane</location>
        <topology evidence="1">Multi-pass membrane protein</topology>
    </subcellularLocation>
</comment>
<reference evidence="8 9" key="1">
    <citation type="journal article" date="2009" name="Stand. Genomic Sci.">
        <title>Complete genome sequence of Beutenbergia cavernae type strain (HKI 0122).</title>
        <authorList>
            <person name="Land M."/>
            <person name="Pukall R."/>
            <person name="Abt B."/>
            <person name="Goker M."/>
            <person name="Rohde M."/>
            <person name="Glavina Del Rio T."/>
            <person name="Tice H."/>
            <person name="Copeland A."/>
            <person name="Cheng J.F."/>
            <person name="Lucas S."/>
            <person name="Chen F."/>
            <person name="Nolan M."/>
            <person name="Bruce D."/>
            <person name="Goodwin L."/>
            <person name="Pitluck S."/>
            <person name="Ivanova N."/>
            <person name="Mavromatis K."/>
            <person name="Ovchinnikova G."/>
            <person name="Pati A."/>
            <person name="Chen A."/>
            <person name="Palaniappan K."/>
            <person name="Hauser L."/>
            <person name="Chang Y.J."/>
            <person name="Jefferies C.C."/>
            <person name="Saunders E."/>
            <person name="Brettin T."/>
            <person name="Detter J.C."/>
            <person name="Han C."/>
            <person name="Chain P."/>
            <person name="Bristow J."/>
            <person name="Eisen J.A."/>
            <person name="Markowitz V."/>
            <person name="Hugenholtz P."/>
            <person name="Kyrpides N.C."/>
            <person name="Klenk H.P."/>
            <person name="Lapidus A."/>
        </authorList>
    </citation>
    <scope>NUCLEOTIDE SEQUENCE [LARGE SCALE GENOMIC DNA]</scope>
    <source>
        <strain evidence="9">ATCC BAA-8 / DSM 12333 / NBRC 16432</strain>
    </source>
</reference>
<protein>
    <recommendedName>
        <fullName evidence="10">Membrane protein YeiH</fullName>
    </recommendedName>
</protein>
<dbReference type="eggNOG" id="COG2855">
    <property type="taxonomic scope" value="Bacteria"/>
</dbReference>
<dbReference type="AlphaFoldDB" id="C5BXB1"/>
<dbReference type="KEGG" id="bcv:Bcav_0523"/>
<dbReference type="EMBL" id="CP001618">
    <property type="protein sequence ID" value="ACQ78786.1"/>
    <property type="molecule type" value="Genomic_DNA"/>
</dbReference>
<organism evidence="8 9">
    <name type="scientific">Beutenbergia cavernae (strain ATCC BAA-8 / DSM 12333 / CCUG 43141 / JCM 11478 / NBRC 16432 / NCIMB 13614 / HKI 0122)</name>
    <dbReference type="NCBI Taxonomy" id="471853"/>
    <lineage>
        <taxon>Bacteria</taxon>
        <taxon>Bacillati</taxon>
        <taxon>Actinomycetota</taxon>
        <taxon>Actinomycetes</taxon>
        <taxon>Micrococcales</taxon>
        <taxon>Beutenbergiaceae</taxon>
        <taxon>Beutenbergia</taxon>
    </lineage>
</organism>
<dbReference type="InterPro" id="IPR018383">
    <property type="entry name" value="UPF0324_pro"/>
</dbReference>
<feature type="transmembrane region" description="Helical" evidence="7">
    <location>
        <begin position="180"/>
        <end position="199"/>
    </location>
</feature>
<dbReference type="Pfam" id="PF03601">
    <property type="entry name" value="Cons_hypoth698"/>
    <property type="match status" value="1"/>
</dbReference>
<feature type="transmembrane region" description="Helical" evidence="7">
    <location>
        <begin position="61"/>
        <end position="79"/>
    </location>
</feature>
<evidence type="ECO:0000256" key="5">
    <source>
        <dbReference type="ARBA" id="ARBA00022989"/>
    </source>
</evidence>
<proteinExistence type="inferred from homology"/>
<keyword evidence="4 7" id="KW-0812">Transmembrane</keyword>
<sequence>MPEPTIAATPAPAPGRGNAVVRDEAHEPSGARGRRLPWLAGLALAVAIAAPATLVGRAFPLLGAPVCAILLGAVVAAALRGRAAATLKPGLAVASRPVLQLGVILLGAQLSLAEVARVGADAVPVMLVTLAVCLLAAWALGRAMRVESDLRTLIGVGTAICGASAIAAVTGVLRPASEKVAYALSTVFVFNIAAALAFPPLGHALGLDAHTFGVLAGTAVNDMSSVVAAATAFGPDAAHDAVVVKLTRTLMIVPICAVLGVVVARRGRRGATAGGTDAGDGGTGRRALLRAVPWFLLGFLALAGANSAGLVPTSASAALTTAAGFLVTVALAAIGLSTDLAGLRRAGARPLLLGGALSLIVTGTSLAMLTWR</sequence>
<dbReference type="STRING" id="471853.Bcav_0523"/>
<dbReference type="PANTHER" id="PTHR30106:SF1">
    <property type="entry name" value="UPF0324 MEMBRANE PROTEIN FN0533"/>
    <property type="match status" value="1"/>
</dbReference>
<evidence type="ECO:0008006" key="10">
    <source>
        <dbReference type="Google" id="ProtNLM"/>
    </source>
</evidence>
<keyword evidence="3" id="KW-1003">Cell membrane</keyword>
<comment type="similarity">
    <text evidence="2">Belongs to the UPF0324 family.</text>
</comment>
<feature type="transmembrane region" description="Helical" evidence="7">
    <location>
        <begin position="350"/>
        <end position="371"/>
    </location>
</feature>
<evidence type="ECO:0000256" key="6">
    <source>
        <dbReference type="ARBA" id="ARBA00023136"/>
    </source>
</evidence>
<feature type="transmembrane region" description="Helical" evidence="7">
    <location>
        <begin position="153"/>
        <end position="174"/>
    </location>
</feature>
<evidence type="ECO:0000256" key="4">
    <source>
        <dbReference type="ARBA" id="ARBA00022692"/>
    </source>
</evidence>
<feature type="transmembrane region" description="Helical" evidence="7">
    <location>
        <begin position="36"/>
        <end position="55"/>
    </location>
</feature>
<evidence type="ECO:0000256" key="3">
    <source>
        <dbReference type="ARBA" id="ARBA00022475"/>
    </source>
</evidence>
<evidence type="ECO:0000256" key="2">
    <source>
        <dbReference type="ARBA" id="ARBA00007977"/>
    </source>
</evidence>
<dbReference type="HOGENOM" id="CLU_033541_2_1_11"/>
<evidence type="ECO:0000256" key="1">
    <source>
        <dbReference type="ARBA" id="ARBA00004651"/>
    </source>
</evidence>
<name>C5BXB1_BEUC1</name>
<feature type="transmembrane region" description="Helical" evidence="7">
    <location>
        <begin position="122"/>
        <end position="141"/>
    </location>
</feature>
<keyword evidence="6 7" id="KW-0472">Membrane</keyword>
<evidence type="ECO:0000256" key="7">
    <source>
        <dbReference type="SAM" id="Phobius"/>
    </source>
</evidence>
<feature type="transmembrane region" description="Helical" evidence="7">
    <location>
        <begin position="246"/>
        <end position="264"/>
    </location>
</feature>
<keyword evidence="5 7" id="KW-1133">Transmembrane helix</keyword>
<gene>
    <name evidence="8" type="ordered locus">Bcav_0523</name>
</gene>
<dbReference type="Proteomes" id="UP000007962">
    <property type="component" value="Chromosome"/>
</dbReference>